<gene>
    <name evidence="5" type="ordered locus">Halhy_0259</name>
</gene>
<dbReference type="InterPro" id="IPR003697">
    <property type="entry name" value="Maf-like"/>
</dbReference>
<comment type="similarity">
    <text evidence="4">Belongs to the Maf family. YhdE subfamily.</text>
</comment>
<keyword evidence="4" id="KW-0963">Cytoplasm</keyword>
<evidence type="ECO:0000313" key="5">
    <source>
        <dbReference type="EMBL" id="AEE48171.1"/>
    </source>
</evidence>
<evidence type="ECO:0000256" key="2">
    <source>
        <dbReference type="ARBA" id="ARBA00022801"/>
    </source>
</evidence>
<feature type="site" description="Important for substrate specificity" evidence="4">
    <location>
        <position position="157"/>
    </location>
</feature>
<dbReference type="GO" id="GO:0036218">
    <property type="term" value="F:dTTP diphosphatase activity"/>
    <property type="evidence" value="ECO:0007669"/>
    <property type="project" value="RHEA"/>
</dbReference>
<name>F4KUZ5_HALH1</name>
<dbReference type="eggNOG" id="COG0424">
    <property type="taxonomic scope" value="Bacteria"/>
</dbReference>
<comment type="caution">
    <text evidence="4">Lacks conserved residue(s) required for the propagation of feature annotation.</text>
</comment>
<dbReference type="OrthoDB" id="9807767at2"/>
<dbReference type="NCBIfam" id="TIGR00172">
    <property type="entry name" value="maf"/>
    <property type="match status" value="1"/>
</dbReference>
<dbReference type="RefSeq" id="WP_013762735.1">
    <property type="nucleotide sequence ID" value="NC_015510.1"/>
</dbReference>
<dbReference type="EMBL" id="CP002691">
    <property type="protein sequence ID" value="AEE48171.1"/>
    <property type="molecule type" value="Genomic_DNA"/>
</dbReference>
<accession>F4KUZ5</accession>
<organism evidence="5 6">
    <name type="scientific">Haliscomenobacter hydrossis (strain ATCC 27775 / DSM 1100 / LMG 10767 / O)</name>
    <dbReference type="NCBI Taxonomy" id="760192"/>
    <lineage>
        <taxon>Bacteria</taxon>
        <taxon>Pseudomonadati</taxon>
        <taxon>Bacteroidota</taxon>
        <taxon>Saprospiria</taxon>
        <taxon>Saprospirales</taxon>
        <taxon>Haliscomenobacteraceae</taxon>
        <taxon>Haliscomenobacter</taxon>
    </lineage>
</organism>
<comment type="catalytic activity">
    <reaction evidence="4">
        <text>UTP + H2O = UMP + diphosphate + H(+)</text>
        <dbReference type="Rhea" id="RHEA:29395"/>
        <dbReference type="ChEBI" id="CHEBI:15377"/>
        <dbReference type="ChEBI" id="CHEBI:15378"/>
        <dbReference type="ChEBI" id="CHEBI:33019"/>
        <dbReference type="ChEBI" id="CHEBI:46398"/>
        <dbReference type="ChEBI" id="CHEBI:57865"/>
        <dbReference type="EC" id="3.6.1.9"/>
    </reaction>
</comment>
<keyword evidence="2 4" id="KW-0378">Hydrolase</keyword>
<dbReference type="HAMAP" id="MF_00528">
    <property type="entry name" value="Maf"/>
    <property type="match status" value="1"/>
</dbReference>
<dbReference type="KEGG" id="hhy:Halhy_0259"/>
<dbReference type="Proteomes" id="UP000008461">
    <property type="component" value="Chromosome"/>
</dbReference>
<dbReference type="Pfam" id="PF02545">
    <property type="entry name" value="Maf"/>
    <property type="match status" value="1"/>
</dbReference>
<evidence type="ECO:0000256" key="3">
    <source>
        <dbReference type="ARBA" id="ARBA00023080"/>
    </source>
</evidence>
<comment type="catalytic activity">
    <reaction evidence="4">
        <text>dTTP + H2O = dTMP + diphosphate + H(+)</text>
        <dbReference type="Rhea" id="RHEA:28534"/>
        <dbReference type="ChEBI" id="CHEBI:15377"/>
        <dbReference type="ChEBI" id="CHEBI:15378"/>
        <dbReference type="ChEBI" id="CHEBI:33019"/>
        <dbReference type="ChEBI" id="CHEBI:37568"/>
        <dbReference type="ChEBI" id="CHEBI:63528"/>
        <dbReference type="EC" id="3.6.1.9"/>
    </reaction>
</comment>
<proteinExistence type="inferred from homology"/>
<dbReference type="PIRSF" id="PIRSF006305">
    <property type="entry name" value="Maf"/>
    <property type="match status" value="1"/>
</dbReference>
<dbReference type="GO" id="GO:0005737">
    <property type="term" value="C:cytoplasm"/>
    <property type="evidence" value="ECO:0007669"/>
    <property type="project" value="UniProtKB-SubCell"/>
</dbReference>
<reference key="2">
    <citation type="submission" date="2011-04" db="EMBL/GenBank/DDBJ databases">
        <title>Complete sequence of chromosome of Haliscomenobacter hydrossis DSM 1100.</title>
        <authorList>
            <consortium name="US DOE Joint Genome Institute (JGI-PGF)"/>
            <person name="Lucas S."/>
            <person name="Han J."/>
            <person name="Lapidus A."/>
            <person name="Bruce D."/>
            <person name="Goodwin L."/>
            <person name="Pitluck S."/>
            <person name="Peters L."/>
            <person name="Kyrpides N."/>
            <person name="Mavromatis K."/>
            <person name="Ivanova N."/>
            <person name="Ovchinnikova G."/>
            <person name="Pagani I."/>
            <person name="Daligault H."/>
            <person name="Detter J.C."/>
            <person name="Han C."/>
            <person name="Land M."/>
            <person name="Hauser L."/>
            <person name="Markowitz V."/>
            <person name="Cheng J.-F."/>
            <person name="Hugenholtz P."/>
            <person name="Woyke T."/>
            <person name="Wu D."/>
            <person name="Verbarg S."/>
            <person name="Frueling A."/>
            <person name="Brambilla E."/>
            <person name="Klenk H.-P."/>
            <person name="Eisen J.A."/>
        </authorList>
    </citation>
    <scope>NUCLEOTIDE SEQUENCE</scope>
    <source>
        <strain>DSM 1100</strain>
    </source>
</reference>
<dbReference type="PANTHER" id="PTHR43213">
    <property type="entry name" value="BIFUNCTIONAL DTTP/UTP PYROPHOSPHATASE/METHYLTRANSFERASE PROTEIN-RELATED"/>
    <property type="match status" value="1"/>
</dbReference>
<keyword evidence="3 4" id="KW-0546">Nucleotide metabolism</keyword>
<evidence type="ECO:0000313" key="6">
    <source>
        <dbReference type="Proteomes" id="UP000008461"/>
    </source>
</evidence>
<feature type="active site" description="Proton acceptor" evidence="4">
    <location>
        <position position="74"/>
    </location>
</feature>
<reference evidence="5 6" key="1">
    <citation type="journal article" date="2011" name="Stand. Genomic Sci.">
        <title>Complete genome sequence of Haliscomenobacter hydrossis type strain (O).</title>
        <authorList>
            <consortium name="US DOE Joint Genome Institute (JGI-PGF)"/>
            <person name="Daligault H."/>
            <person name="Lapidus A."/>
            <person name="Zeytun A."/>
            <person name="Nolan M."/>
            <person name="Lucas S."/>
            <person name="Del Rio T.G."/>
            <person name="Tice H."/>
            <person name="Cheng J.F."/>
            <person name="Tapia R."/>
            <person name="Han C."/>
            <person name="Goodwin L."/>
            <person name="Pitluck S."/>
            <person name="Liolios K."/>
            <person name="Pagani I."/>
            <person name="Ivanova N."/>
            <person name="Huntemann M."/>
            <person name="Mavromatis K."/>
            <person name="Mikhailova N."/>
            <person name="Pati A."/>
            <person name="Chen A."/>
            <person name="Palaniappan K."/>
            <person name="Land M."/>
            <person name="Hauser L."/>
            <person name="Brambilla E.M."/>
            <person name="Rohde M."/>
            <person name="Verbarg S."/>
            <person name="Goker M."/>
            <person name="Bristow J."/>
            <person name="Eisen J.A."/>
            <person name="Markowitz V."/>
            <person name="Hugenholtz P."/>
            <person name="Kyrpides N.C."/>
            <person name="Klenk H.P."/>
            <person name="Woyke T."/>
        </authorList>
    </citation>
    <scope>NUCLEOTIDE SEQUENCE [LARGE SCALE GENOMIC DNA]</scope>
    <source>
        <strain evidence="6">ATCC 27775 / DSM 1100 / LMG 10767 / O</strain>
    </source>
</reference>
<dbReference type="STRING" id="760192.Halhy_0259"/>
<dbReference type="PANTHER" id="PTHR43213:SF5">
    <property type="entry name" value="BIFUNCTIONAL DTTP_UTP PYROPHOSPHATASE_METHYLTRANSFERASE PROTEIN-RELATED"/>
    <property type="match status" value="1"/>
</dbReference>
<feature type="site" description="Important for substrate specificity" evidence="4">
    <location>
        <position position="16"/>
    </location>
</feature>
<comment type="subcellular location">
    <subcellularLocation>
        <location evidence="4">Cytoplasm</location>
    </subcellularLocation>
</comment>
<dbReference type="InterPro" id="IPR029001">
    <property type="entry name" value="ITPase-like_fam"/>
</dbReference>
<dbReference type="HOGENOM" id="CLU_040416_0_0_10"/>
<sequence length="190" mass="21682">MNPLERKIILASTSPRRSQLLKEAGFQFEVKTQDVEETYPPEMPVEEVAGFLARKKARAAHDFIQEDEIILAADSVVIINNVIYGKPLDYDDACQMIRTLSGQMHRVITGVCLLSKDKERVFSAISDVLFEPLSDAEIDYYVQRYKPYDKAGSYAIQEWIGLCKISRIEGTFTNIMGLPVDMVYRELMTF</sequence>
<dbReference type="CDD" id="cd00555">
    <property type="entry name" value="Maf"/>
    <property type="match status" value="1"/>
</dbReference>
<comment type="function">
    <text evidence="4">Nucleoside triphosphate pyrophosphatase that hydrolyzes dTTP and UTP. May have a dual role in cell division arrest and in preventing the incorporation of modified nucleotides into cellular nucleic acids.</text>
</comment>
<dbReference type="GO" id="GO:0036221">
    <property type="term" value="F:UTP diphosphatase activity"/>
    <property type="evidence" value="ECO:0007669"/>
    <property type="project" value="RHEA"/>
</dbReference>
<dbReference type="Gene3D" id="3.90.950.10">
    <property type="match status" value="1"/>
</dbReference>
<dbReference type="EC" id="3.6.1.9" evidence="4"/>
<comment type="cofactor">
    <cofactor evidence="1 4">
        <name>a divalent metal cation</name>
        <dbReference type="ChEBI" id="CHEBI:60240"/>
    </cofactor>
</comment>
<dbReference type="AlphaFoldDB" id="F4KUZ5"/>
<dbReference type="GO" id="GO:0009117">
    <property type="term" value="P:nucleotide metabolic process"/>
    <property type="evidence" value="ECO:0007669"/>
    <property type="project" value="UniProtKB-KW"/>
</dbReference>
<feature type="site" description="Important for substrate specificity" evidence="4">
    <location>
        <position position="75"/>
    </location>
</feature>
<evidence type="ECO:0000256" key="1">
    <source>
        <dbReference type="ARBA" id="ARBA00001968"/>
    </source>
</evidence>
<evidence type="ECO:0000256" key="4">
    <source>
        <dbReference type="HAMAP-Rule" id="MF_00528"/>
    </source>
</evidence>
<protein>
    <recommendedName>
        <fullName evidence="4">dTTP/UTP pyrophosphatase</fullName>
        <shortName evidence="4">dTTPase/UTPase</shortName>
        <ecNumber evidence="4">3.6.1.9</ecNumber>
    </recommendedName>
    <alternativeName>
        <fullName evidence="4">Nucleoside triphosphate pyrophosphatase</fullName>
    </alternativeName>
    <alternativeName>
        <fullName evidence="4">Nucleotide pyrophosphatase</fullName>
        <shortName evidence="4">Nucleotide PPase</shortName>
    </alternativeName>
</protein>
<dbReference type="SUPFAM" id="SSF52972">
    <property type="entry name" value="ITPase-like"/>
    <property type="match status" value="1"/>
</dbReference>
<keyword evidence="6" id="KW-1185">Reference proteome</keyword>